<dbReference type="EMBL" id="CAMPGE010000037">
    <property type="protein sequence ID" value="CAI2358754.1"/>
    <property type="molecule type" value="Genomic_DNA"/>
</dbReference>
<keyword evidence="3" id="KW-1185">Reference proteome</keyword>
<protein>
    <submittedName>
        <fullName evidence="2">Uncharacterized protein</fullName>
    </submittedName>
</protein>
<evidence type="ECO:0000256" key="1">
    <source>
        <dbReference type="SAM" id="MobiDB-lite"/>
    </source>
</evidence>
<feature type="compositionally biased region" description="Polar residues" evidence="1">
    <location>
        <begin position="312"/>
        <end position="324"/>
    </location>
</feature>
<reference evidence="2" key="1">
    <citation type="submission" date="2023-07" db="EMBL/GenBank/DDBJ databases">
        <authorList>
            <consortium name="AG Swart"/>
            <person name="Singh M."/>
            <person name="Singh A."/>
            <person name="Seah K."/>
            <person name="Emmerich C."/>
        </authorList>
    </citation>
    <scope>NUCLEOTIDE SEQUENCE</scope>
    <source>
        <strain evidence="2">DP1</strain>
    </source>
</reference>
<feature type="compositionally biased region" description="Polar residues" evidence="1">
    <location>
        <begin position="27"/>
        <end position="37"/>
    </location>
</feature>
<feature type="compositionally biased region" description="Polar residues" evidence="1">
    <location>
        <begin position="61"/>
        <end position="72"/>
    </location>
</feature>
<evidence type="ECO:0000313" key="3">
    <source>
        <dbReference type="Proteomes" id="UP001295684"/>
    </source>
</evidence>
<dbReference type="Proteomes" id="UP001295684">
    <property type="component" value="Unassembled WGS sequence"/>
</dbReference>
<feature type="compositionally biased region" description="Basic residues" evidence="1">
    <location>
        <begin position="11"/>
        <end position="22"/>
    </location>
</feature>
<feature type="region of interest" description="Disordered" evidence="1">
    <location>
        <begin position="312"/>
        <end position="341"/>
    </location>
</feature>
<feature type="compositionally biased region" description="Polar residues" evidence="1">
    <location>
        <begin position="425"/>
        <end position="434"/>
    </location>
</feature>
<sequence length="697" mass="79340">MSETIPDRLNFYKKRTERKRTGRSLEKFSSNHTTSSNITLSNSRARINSVFRFKLQNLNDARNQKKMSQSMVRSKRFDTNSDQVSSQRDASEEKNSPIILKKHRVLKNRFAKPKGHPKIEEQKSIQGISKGPFQGIITPVVQISYNQIRSEKEILIKHSSQPEKQNKASLKSQHEVPTYKQPKLMSDQHKREYEGFLGFKILKDEKRNSGDWLGHGIDRAVKEIKEIDEEVSDGVDECMPGENMLTNRANSVNESFQMNKRSLSEMRRSCEVKVVVNKPSCGVFSKLKDRNKNQMLTTLNAVKVVSINNLTDSTKSGERSNTGRGVSGRKGISSDINIKLNPTPESGSLMLNTSCNNNSISSLKLSEKNCQIDLVNQTKLDPVYSPLARDRSHTINSNKEKTIQKCKSSKSISSTGKVQKDSSKPSKNIFQNTPFKNIKLSSRKRQNKGTPGPSNLEYEEFGGKCRFLQKSRGVNRKEKVSGKASHLAKNNDDVQKVRDAILSSIDNSNTEYGAYERRKLRFLNSIDENKDLDLLKNKFRESQHKRKEKSHKNEGGILEKCMAVKNSLDLHFKNKPQMVPEQEPSIEEKVPATLRKFGGKNDSVQKVQVYLSTECNIDSSVDNIRDKKQENNTEAMKPLSIRPKEHASLFKSKNITTSKQGCKRSPIITTEKRRRLGPYKCKNTQKKLERYLRPTGL</sequence>
<proteinExistence type="predicted"/>
<feature type="region of interest" description="Disordered" evidence="1">
    <location>
        <begin position="398"/>
        <end position="434"/>
    </location>
</feature>
<comment type="caution">
    <text evidence="2">The sequence shown here is derived from an EMBL/GenBank/DDBJ whole genome shotgun (WGS) entry which is preliminary data.</text>
</comment>
<feature type="region of interest" description="Disordered" evidence="1">
    <location>
        <begin position="61"/>
        <end position="122"/>
    </location>
</feature>
<gene>
    <name evidence="2" type="ORF">ECRASSUSDP1_LOCUS37</name>
</gene>
<feature type="compositionally biased region" description="Low complexity" evidence="1">
    <location>
        <begin position="405"/>
        <end position="417"/>
    </location>
</feature>
<name>A0AAD1X2S7_EUPCR</name>
<accession>A0AAD1X2S7</accession>
<feature type="compositionally biased region" description="Basic residues" evidence="1">
    <location>
        <begin position="100"/>
        <end position="116"/>
    </location>
</feature>
<dbReference type="AlphaFoldDB" id="A0AAD1X2S7"/>
<organism evidence="2 3">
    <name type="scientific">Euplotes crassus</name>
    <dbReference type="NCBI Taxonomy" id="5936"/>
    <lineage>
        <taxon>Eukaryota</taxon>
        <taxon>Sar</taxon>
        <taxon>Alveolata</taxon>
        <taxon>Ciliophora</taxon>
        <taxon>Intramacronucleata</taxon>
        <taxon>Spirotrichea</taxon>
        <taxon>Hypotrichia</taxon>
        <taxon>Euplotida</taxon>
        <taxon>Euplotidae</taxon>
        <taxon>Moneuplotes</taxon>
    </lineage>
</organism>
<evidence type="ECO:0000313" key="2">
    <source>
        <dbReference type="EMBL" id="CAI2358754.1"/>
    </source>
</evidence>
<feature type="region of interest" description="Disordered" evidence="1">
    <location>
        <begin position="1"/>
        <end position="37"/>
    </location>
</feature>